<evidence type="ECO:0000313" key="2">
    <source>
        <dbReference type="Proteomes" id="UP000828251"/>
    </source>
</evidence>
<evidence type="ECO:0000313" key="1">
    <source>
        <dbReference type="EMBL" id="KAH1073413.1"/>
    </source>
</evidence>
<gene>
    <name evidence="1" type="ORF">J1N35_025741</name>
</gene>
<organism evidence="1 2">
    <name type="scientific">Gossypium stocksii</name>
    <dbReference type="NCBI Taxonomy" id="47602"/>
    <lineage>
        <taxon>Eukaryota</taxon>
        <taxon>Viridiplantae</taxon>
        <taxon>Streptophyta</taxon>
        <taxon>Embryophyta</taxon>
        <taxon>Tracheophyta</taxon>
        <taxon>Spermatophyta</taxon>
        <taxon>Magnoliopsida</taxon>
        <taxon>eudicotyledons</taxon>
        <taxon>Gunneridae</taxon>
        <taxon>Pentapetalae</taxon>
        <taxon>rosids</taxon>
        <taxon>malvids</taxon>
        <taxon>Malvales</taxon>
        <taxon>Malvaceae</taxon>
        <taxon>Malvoideae</taxon>
        <taxon>Gossypium</taxon>
    </lineage>
</organism>
<reference evidence="1 2" key="1">
    <citation type="journal article" date="2021" name="Plant Biotechnol. J.">
        <title>Multi-omics assisted identification of the key and species-specific regulatory components of drought-tolerant mechanisms in Gossypium stocksii.</title>
        <authorList>
            <person name="Yu D."/>
            <person name="Ke L."/>
            <person name="Zhang D."/>
            <person name="Wu Y."/>
            <person name="Sun Y."/>
            <person name="Mei J."/>
            <person name="Sun J."/>
            <person name="Sun Y."/>
        </authorList>
    </citation>
    <scope>NUCLEOTIDE SEQUENCE [LARGE SCALE GENOMIC DNA]</scope>
    <source>
        <strain evidence="2">cv. E1</strain>
        <tissue evidence="1">Leaf</tissue>
    </source>
</reference>
<protein>
    <submittedName>
        <fullName evidence="1">Uncharacterized protein</fullName>
    </submittedName>
</protein>
<dbReference type="EMBL" id="JAIQCV010000008">
    <property type="protein sequence ID" value="KAH1073413.1"/>
    <property type="molecule type" value="Genomic_DNA"/>
</dbReference>
<keyword evidence="2" id="KW-1185">Reference proteome</keyword>
<comment type="caution">
    <text evidence="1">The sequence shown here is derived from an EMBL/GenBank/DDBJ whole genome shotgun (WGS) entry which is preliminary data.</text>
</comment>
<proteinExistence type="predicted"/>
<dbReference type="Proteomes" id="UP000828251">
    <property type="component" value="Unassembled WGS sequence"/>
</dbReference>
<dbReference type="AlphaFoldDB" id="A0A9D3ZYJ9"/>
<name>A0A9D3ZYJ9_9ROSI</name>
<sequence length="87" mass="9769">MIATPMPIRVLSEDKPHSVTPLLITKTPTMMIGMENRNVKKLMNPSGVLLKWNDMVWDLFGLKESWRPTWGGGVANAALTKLLKFGF</sequence>
<accession>A0A9D3ZYJ9</accession>